<feature type="domain" description="Serine aminopeptidase S33" evidence="2">
    <location>
        <begin position="11"/>
        <end position="125"/>
    </location>
</feature>
<dbReference type="Pfam" id="PF00326">
    <property type="entry name" value="Peptidase_S9"/>
    <property type="match status" value="1"/>
</dbReference>
<proteinExistence type="predicted"/>
<reference evidence="3 4" key="1">
    <citation type="submission" date="2020-08" db="EMBL/GenBank/DDBJ databases">
        <title>Genome sequence of Phycicoccus endophyticus JCM 31784T.</title>
        <authorList>
            <person name="Hyun D.-W."/>
            <person name="Bae J.-W."/>
        </authorList>
    </citation>
    <scope>NUCLEOTIDE SEQUENCE [LARGE SCALE GENOMIC DNA]</scope>
    <source>
        <strain evidence="3 4">JCM 31784</strain>
    </source>
</reference>
<evidence type="ECO:0000259" key="2">
    <source>
        <dbReference type="Pfam" id="PF12146"/>
    </source>
</evidence>
<dbReference type="KEGG" id="pei:H9L10_14855"/>
<dbReference type="GO" id="GO:0008236">
    <property type="term" value="F:serine-type peptidase activity"/>
    <property type="evidence" value="ECO:0007669"/>
    <property type="project" value="InterPro"/>
</dbReference>
<keyword evidence="4" id="KW-1185">Reference proteome</keyword>
<evidence type="ECO:0000313" key="4">
    <source>
        <dbReference type="Proteomes" id="UP000515976"/>
    </source>
</evidence>
<gene>
    <name evidence="3" type="ORF">H9L10_14855</name>
</gene>
<dbReference type="AlphaFoldDB" id="A0A7G9R699"/>
<dbReference type="Proteomes" id="UP000515976">
    <property type="component" value="Chromosome"/>
</dbReference>
<evidence type="ECO:0000313" key="3">
    <source>
        <dbReference type="EMBL" id="QNN51124.1"/>
    </source>
</evidence>
<dbReference type="GO" id="GO:0006508">
    <property type="term" value="P:proteolysis"/>
    <property type="evidence" value="ECO:0007669"/>
    <property type="project" value="InterPro"/>
</dbReference>
<dbReference type="InterPro" id="IPR001375">
    <property type="entry name" value="Peptidase_S9_cat"/>
</dbReference>
<dbReference type="PANTHER" id="PTHR11614">
    <property type="entry name" value="PHOSPHOLIPASE-RELATED"/>
    <property type="match status" value="1"/>
</dbReference>
<evidence type="ECO:0000259" key="1">
    <source>
        <dbReference type="Pfam" id="PF00326"/>
    </source>
</evidence>
<dbReference type="InterPro" id="IPR051044">
    <property type="entry name" value="MAG_DAG_Lipase"/>
</dbReference>
<name>A0A7G9R699_9MICO</name>
<organism evidence="3 4">
    <name type="scientific">Phycicoccus endophyticus</name>
    <dbReference type="NCBI Taxonomy" id="1690220"/>
    <lineage>
        <taxon>Bacteria</taxon>
        <taxon>Bacillati</taxon>
        <taxon>Actinomycetota</taxon>
        <taxon>Actinomycetes</taxon>
        <taxon>Micrococcales</taxon>
        <taxon>Intrasporangiaceae</taxon>
        <taxon>Phycicoccus</taxon>
    </lineage>
</organism>
<accession>A0A7G9R699</accession>
<sequence length="198" mass="21787">MHGRADPGCDGVALVLHGGREHSREEVSGRQLAVLRMLPFAWSLRHGGSGRLAVLRLTYRLRGWNGAAEDPVQDARWALEHIRRAAPGRPVALVGHSMGGRVALRLASEPAVAAVAALAPWVEDDVRRLRPTVPVLLMHGTQDRTTDPRRTAAVAARWTHEGAQVTHLRVAGEKHAMMRRPGYWHRTVTDFVTGALLR</sequence>
<dbReference type="InterPro" id="IPR022742">
    <property type="entry name" value="Hydrolase_4"/>
</dbReference>
<protein>
    <submittedName>
        <fullName evidence="3">Alpha/beta fold hydrolase</fullName>
    </submittedName>
</protein>
<dbReference type="InterPro" id="IPR029058">
    <property type="entry name" value="AB_hydrolase_fold"/>
</dbReference>
<dbReference type="SUPFAM" id="SSF53474">
    <property type="entry name" value="alpha/beta-Hydrolases"/>
    <property type="match status" value="1"/>
</dbReference>
<feature type="domain" description="Peptidase S9 prolyl oligopeptidase catalytic" evidence="1">
    <location>
        <begin position="127"/>
        <end position="194"/>
    </location>
</feature>
<dbReference type="Pfam" id="PF12146">
    <property type="entry name" value="Hydrolase_4"/>
    <property type="match status" value="1"/>
</dbReference>
<dbReference type="EMBL" id="CP060712">
    <property type="protein sequence ID" value="QNN51124.1"/>
    <property type="molecule type" value="Genomic_DNA"/>
</dbReference>
<keyword evidence="3" id="KW-0378">Hydrolase</keyword>
<dbReference type="Gene3D" id="3.40.50.1820">
    <property type="entry name" value="alpha/beta hydrolase"/>
    <property type="match status" value="1"/>
</dbReference>